<dbReference type="EMBL" id="NBNE01001344">
    <property type="protein sequence ID" value="OWZ14412.1"/>
    <property type="molecule type" value="Genomic_DNA"/>
</dbReference>
<name>A0A225WA21_9STRA</name>
<proteinExistence type="predicted"/>
<gene>
    <name evidence="2" type="ORF">PHMEG_00012116</name>
</gene>
<feature type="compositionally biased region" description="Polar residues" evidence="1">
    <location>
        <begin position="334"/>
        <end position="376"/>
    </location>
</feature>
<comment type="caution">
    <text evidence="2">The sequence shown here is derived from an EMBL/GenBank/DDBJ whole genome shotgun (WGS) entry which is preliminary data.</text>
</comment>
<evidence type="ECO:0000256" key="1">
    <source>
        <dbReference type="SAM" id="MobiDB-lite"/>
    </source>
</evidence>
<accession>A0A225WA21</accession>
<protein>
    <recommendedName>
        <fullName evidence="4">OTU domain-containing protein</fullName>
    </recommendedName>
</protein>
<dbReference type="AlphaFoldDB" id="A0A225WA21"/>
<dbReference type="Proteomes" id="UP000198211">
    <property type="component" value="Unassembled WGS sequence"/>
</dbReference>
<keyword evidence="3" id="KW-1185">Reference proteome</keyword>
<sequence length="1126" mass="124766">MTDEESTVLAAYVARELELPAPPTFLTCTATRLTRAAFMAFHQSHIEATLLADIPARVRLGRNIARRSILRELVDANGGTEDGKQRMKAFIKAAQRVVFDGHHTLSFVFMSRRAAAAWAGTTMKLRGCPIQLEMADSAGPGVHTPPQVARHYAIRILGTTELNAVELVQCFSNIAQDSILDIRHSGLAGLKEIDNDYWTVVFSSLECPVALQGVTSLILNERAVTLHHFQRAPTPPCYRCYNPNHTQLRCTVAASRLEQLRAPRQRRYVGPLVGVRVPQVPDCHDLLALERGFAEYVGGIITDMPLTAAPDHDFLEHVTAAESTPAEDGEAERQTTNPDTGTWQTIKRSKGHPSTTIERTSRPQQLKSTNNRSTGYQPGKTAAEAAAEDNGGSKKQRGRGHNTPNKTLPSSESAKAKHSAQRYKETCAVYAALEAENEEDNVTAKQESQSDAVSPHKSNDQQTVAANNPSASISEVDPDINMEVTLPLPNAAPSEAPIANVHSPLSEMQPSQEPFGQDASPETLQCMEVDEVVAASISTSTETQKDGALTCDASPALVEIVKVVKAPTTDQLTVNEWIGSLKGAPVLVPANGQCVFAALFATSTNMPLEKLTYTTEVVNKINQIKQAVLDVVLANLRYDVQLELVDPVLELRRLYPDDPAPGTSDAAIATLYAHYAAAQQTSVTVQVPQAFWEGTHILRAMAVYLREPLYVWDVHADSIAHVQQYNYQVYTMPNGDKHETGYVQPLPDSITREFVELCFHHHVIPPMLLLKHTEGHFYGVQHGDLFATWDNEDGPTMRNRLDMVHRAMKWPLADAVPYDPNALHDVATAEEEAILEDMGLDVYASGSQVTEVRDTHMNVQRIEPSVEAQAYSTAYERILTSANIDDASMADRRKARLMHRDNTAAAERWVALHGARHAAPTGGWVWADRFDWLTAHPLAFRSVLAFVPFPELVVQQCSPAQMSRWGRNEVYIQQTQMLRRISLDEEHDDATRAYCKSWHQACDGALTQTNLSLAKDSDRWNRLGQMVDSALLRNRPVSIDTEHWEILHTLPYAIRTWPQTVMGRADLASRAIWYLKFPQVENLCNDVAASKNWSGIANLPIGMARMDSSLSLTQVERRLEPSVRRN</sequence>
<feature type="region of interest" description="Disordered" evidence="1">
    <location>
        <begin position="437"/>
        <end position="475"/>
    </location>
</feature>
<evidence type="ECO:0008006" key="4">
    <source>
        <dbReference type="Google" id="ProtNLM"/>
    </source>
</evidence>
<dbReference type="OrthoDB" id="115952at2759"/>
<feature type="compositionally biased region" description="Polar residues" evidence="1">
    <location>
        <begin position="443"/>
        <end position="452"/>
    </location>
</feature>
<evidence type="ECO:0000313" key="2">
    <source>
        <dbReference type="EMBL" id="OWZ14412.1"/>
    </source>
</evidence>
<feature type="compositionally biased region" description="Polar residues" evidence="1">
    <location>
        <begin position="402"/>
        <end position="413"/>
    </location>
</feature>
<evidence type="ECO:0000313" key="3">
    <source>
        <dbReference type="Proteomes" id="UP000198211"/>
    </source>
</evidence>
<reference evidence="3" key="1">
    <citation type="submission" date="2017-03" db="EMBL/GenBank/DDBJ databases">
        <title>Phytopthora megakarya and P. palmivora, two closely related causual agents of cacao black pod achieved similar genome size and gene model numbers by different mechanisms.</title>
        <authorList>
            <person name="Ali S."/>
            <person name="Shao J."/>
            <person name="Larry D.J."/>
            <person name="Kronmiller B."/>
            <person name="Shen D."/>
            <person name="Strem M.D."/>
            <person name="Melnick R.L."/>
            <person name="Guiltinan M.J."/>
            <person name="Tyler B.M."/>
            <person name="Meinhardt L.W."/>
            <person name="Bailey B.A."/>
        </authorList>
    </citation>
    <scope>NUCLEOTIDE SEQUENCE [LARGE SCALE GENOMIC DNA]</scope>
    <source>
        <strain evidence="3">zdho120</strain>
    </source>
</reference>
<feature type="compositionally biased region" description="Polar residues" evidence="1">
    <location>
        <begin position="460"/>
        <end position="473"/>
    </location>
</feature>
<organism evidence="2 3">
    <name type="scientific">Phytophthora megakarya</name>
    <dbReference type="NCBI Taxonomy" id="4795"/>
    <lineage>
        <taxon>Eukaryota</taxon>
        <taxon>Sar</taxon>
        <taxon>Stramenopiles</taxon>
        <taxon>Oomycota</taxon>
        <taxon>Peronosporomycetes</taxon>
        <taxon>Peronosporales</taxon>
        <taxon>Peronosporaceae</taxon>
        <taxon>Phytophthora</taxon>
    </lineage>
</organism>
<feature type="region of interest" description="Disordered" evidence="1">
    <location>
        <begin position="321"/>
        <end position="420"/>
    </location>
</feature>